<feature type="transmembrane region" description="Helical" evidence="1">
    <location>
        <begin position="12"/>
        <end position="32"/>
    </location>
</feature>
<keyword evidence="1" id="KW-0812">Transmembrane</keyword>
<evidence type="ECO:0000256" key="1">
    <source>
        <dbReference type="SAM" id="Phobius"/>
    </source>
</evidence>
<feature type="transmembrane region" description="Helical" evidence="1">
    <location>
        <begin position="95"/>
        <end position="114"/>
    </location>
</feature>
<gene>
    <name evidence="2" type="ORF">SAMN05421578_101304</name>
</gene>
<dbReference type="Proteomes" id="UP000186666">
    <property type="component" value="Unassembled WGS sequence"/>
</dbReference>
<keyword evidence="1" id="KW-0472">Membrane</keyword>
<accession>A0ABY1JKG3</accession>
<keyword evidence="3" id="KW-1185">Reference proteome</keyword>
<dbReference type="RefSeq" id="WP_068589885.1">
    <property type="nucleotide sequence ID" value="NZ_FTNK01000001.1"/>
</dbReference>
<reference evidence="2 3" key="1">
    <citation type="submission" date="2017-01" db="EMBL/GenBank/DDBJ databases">
        <authorList>
            <person name="Varghese N."/>
            <person name="Submissions S."/>
        </authorList>
    </citation>
    <scope>NUCLEOTIDE SEQUENCE [LARGE SCALE GENOMIC DNA]</scope>
    <source>
        <strain evidence="2 3">ATCC 23464</strain>
    </source>
</reference>
<protein>
    <submittedName>
        <fullName evidence="2">Uncharacterized protein</fullName>
    </submittedName>
</protein>
<keyword evidence="1" id="KW-1133">Transmembrane helix</keyword>
<evidence type="ECO:0000313" key="3">
    <source>
        <dbReference type="Proteomes" id="UP000186666"/>
    </source>
</evidence>
<name>A0ABY1JKG3_9BACL</name>
<comment type="caution">
    <text evidence="2">The sequence shown here is derived from an EMBL/GenBank/DDBJ whole genome shotgun (WGS) entry which is preliminary data.</text>
</comment>
<organism evidence="2 3">
    <name type="scientific">Paenibacillus macquariensis</name>
    <dbReference type="NCBI Taxonomy" id="948756"/>
    <lineage>
        <taxon>Bacteria</taxon>
        <taxon>Bacillati</taxon>
        <taxon>Bacillota</taxon>
        <taxon>Bacilli</taxon>
        <taxon>Bacillales</taxon>
        <taxon>Paenibacillaceae</taxon>
        <taxon>Paenibacillus</taxon>
    </lineage>
</organism>
<evidence type="ECO:0000313" key="2">
    <source>
        <dbReference type="EMBL" id="SIQ34249.1"/>
    </source>
</evidence>
<sequence>MKHSFKVNRNIIITTTCFIIMLVFLSILKWSFRLEAYLHPSTHRLEAEIRHFWFSTLRNSSIVLILFMIIFIFITHYGLGYLFKKRSVKGDHPQLLLWTGLISTFIAFTLSTAAQDVSSNKDSKQKATGILQAAKEATDMGEESTRQILVSAMINLHNNETVKFKELQKDINNPIHLIPESGDLFSIVSSSDPVTQDPLNEFMYSQDPSYWSRYDPTSSDTLSNLKELEKVILKYDAFSKMLETKIASLSNYRIYYFEYTIDMNSKIQEYYDNVISKKTLKDYVIKVNSSGYYHYEGDFGPYIVSRRFGEYDNQHFRINEIGTFNSWTKE</sequence>
<proteinExistence type="predicted"/>
<dbReference type="EMBL" id="FTNK01000001">
    <property type="protein sequence ID" value="SIQ34249.1"/>
    <property type="molecule type" value="Genomic_DNA"/>
</dbReference>
<feature type="transmembrane region" description="Helical" evidence="1">
    <location>
        <begin position="62"/>
        <end position="83"/>
    </location>
</feature>